<accession>A0ABX5NMD2</accession>
<gene>
    <name evidence="1" type="ORF">DMY87_18020</name>
</gene>
<organism evidence="1 2">
    <name type="scientific">Rhizobium wuzhouense</name>
    <dbReference type="NCBI Taxonomy" id="1986026"/>
    <lineage>
        <taxon>Bacteria</taxon>
        <taxon>Pseudomonadati</taxon>
        <taxon>Pseudomonadota</taxon>
        <taxon>Alphaproteobacteria</taxon>
        <taxon>Hyphomicrobiales</taxon>
        <taxon>Rhizobiaceae</taxon>
        <taxon>Rhizobium/Agrobacterium group</taxon>
        <taxon>Rhizobium</taxon>
    </lineage>
</organism>
<dbReference type="RefSeq" id="WP_110793050.1">
    <property type="nucleotide sequence ID" value="NZ_QJRY01000007.1"/>
</dbReference>
<dbReference type="EMBL" id="QJRY01000007">
    <property type="protein sequence ID" value="PYB71261.1"/>
    <property type="molecule type" value="Genomic_DNA"/>
</dbReference>
<reference evidence="1 2" key="1">
    <citation type="submission" date="2018-06" db="EMBL/GenBank/DDBJ databases">
        <title>Rhizobium wuzhouense sp. nov., isolated from roots of Oryza officinalis.</title>
        <authorList>
            <person name="Yuan T."/>
        </authorList>
    </citation>
    <scope>NUCLEOTIDE SEQUENCE [LARGE SCALE GENOMIC DNA]</scope>
    <source>
        <strain evidence="1 2">W44</strain>
    </source>
</reference>
<evidence type="ECO:0000313" key="1">
    <source>
        <dbReference type="EMBL" id="PYB71261.1"/>
    </source>
</evidence>
<keyword evidence="2" id="KW-1185">Reference proteome</keyword>
<comment type="caution">
    <text evidence="1">The sequence shown here is derived from an EMBL/GenBank/DDBJ whole genome shotgun (WGS) entry which is preliminary data.</text>
</comment>
<protein>
    <submittedName>
        <fullName evidence="1">Uncharacterized protein</fullName>
    </submittedName>
</protein>
<evidence type="ECO:0000313" key="2">
    <source>
        <dbReference type="Proteomes" id="UP000247536"/>
    </source>
</evidence>
<sequence>MNTNFLHNIINVLIILIVGLHDVDWTAFFSAETSLKIVAGLTIAKLLINGVRDGLTGMVKPQPPVER</sequence>
<name>A0ABX5NMD2_9HYPH</name>
<proteinExistence type="predicted"/>
<dbReference type="Proteomes" id="UP000247536">
    <property type="component" value="Unassembled WGS sequence"/>
</dbReference>